<evidence type="ECO:0000313" key="2">
    <source>
        <dbReference type="EMBL" id="CAB4661360.1"/>
    </source>
</evidence>
<accession>A0A6J6LHK8</accession>
<gene>
    <name evidence="2" type="ORF">UFOPK2243_01143</name>
</gene>
<proteinExistence type="predicted"/>
<dbReference type="AlphaFoldDB" id="A0A6J6LHK8"/>
<dbReference type="InterPro" id="IPR014917">
    <property type="entry name" value="DUF1800"/>
</dbReference>
<name>A0A6J6LHK8_9ZZZZ</name>
<organism evidence="2">
    <name type="scientific">freshwater metagenome</name>
    <dbReference type="NCBI Taxonomy" id="449393"/>
    <lineage>
        <taxon>unclassified sequences</taxon>
        <taxon>metagenomes</taxon>
        <taxon>ecological metagenomes</taxon>
    </lineage>
</organism>
<reference evidence="2" key="1">
    <citation type="submission" date="2020-05" db="EMBL/GenBank/DDBJ databases">
        <authorList>
            <person name="Chiriac C."/>
            <person name="Salcher M."/>
            <person name="Ghai R."/>
            <person name="Kavagutti S V."/>
        </authorList>
    </citation>
    <scope>NUCLEOTIDE SEQUENCE</scope>
</reference>
<evidence type="ECO:0000256" key="1">
    <source>
        <dbReference type="SAM" id="MobiDB-lite"/>
    </source>
</evidence>
<dbReference type="Pfam" id="PF08811">
    <property type="entry name" value="DUF1800"/>
    <property type="match status" value="1"/>
</dbReference>
<feature type="region of interest" description="Disordered" evidence="1">
    <location>
        <begin position="42"/>
        <end position="62"/>
    </location>
</feature>
<protein>
    <submittedName>
        <fullName evidence="2">Unannotated protein</fullName>
    </submittedName>
</protein>
<sequence length="427" mass="48116">MDMQRLETARLFHRFGYGPKPGEFRSALNQGLAATRQNVLTTDTQTRAAPELTDLGPRPAPNSPDIVEYSRVLRYQNQLLLMWWLDQMVTSVNPLNEKMTWFWHGHWATSVGKVNYALPMYNQNVTLRKFALGNFTDFAQAMFFDSALQVWLDGGENTVKAPNENLSREMMELFTLGVNRYTEKDVKELARAFTGYRVTRTSGVISTAARRRDNGSVTVLGKSAVMSPEQVIAHLVSQESCQRFIPERIWYRFISSTNPLPENHPTISAFASRDIKNLVTSLINDRALSDPDNSVVKSPVEWFVGVSRALNLTPSQLPSFTKLYSYLEKLSQLPFQPPNVGGWPTDQAWLSSASAQFRLAFATWLASLANLSELAAVAPNNRVEYLLDWLGIVEWSARTESALRAVRDNPQRLLTLAICSPEYVVSA</sequence>
<dbReference type="EMBL" id="CAEZWL010000059">
    <property type="protein sequence ID" value="CAB4661360.1"/>
    <property type="molecule type" value="Genomic_DNA"/>
</dbReference>